<evidence type="ECO:0000313" key="3">
    <source>
        <dbReference type="WBParaSite" id="Csp11.Scaffold282.g719.t1"/>
    </source>
</evidence>
<reference evidence="3" key="1">
    <citation type="submission" date="2016-11" db="UniProtKB">
        <authorList>
            <consortium name="WormBaseParasite"/>
        </authorList>
    </citation>
    <scope>IDENTIFICATION</scope>
</reference>
<sequence length="271" mass="32313">MFLLRKTTYSKDTSELSKCPENGDFKNYAKQVKNLIKKTSSEEELDQKLEDLRNQIEERKNRPISWEVEDETESFEDREDVKEEKARHAREMEEQNRRHEEEIQEIRRKILVLTNPELDSMVENTVVYVGDKSISSENAQERTAENLPRSDSYPFFYESNSDNSDSMTQCEFFCSDDTQKFTPSHSLPKRSFISITFGSVKRILLSSYPYSVLKRLQYFYSSFYRILMDFIRHPEKFLKEWMIRPLFFLISESRMAPQQAMKQKKSDFSPK</sequence>
<proteinExistence type="predicted"/>
<evidence type="ECO:0000256" key="1">
    <source>
        <dbReference type="SAM" id="Coils"/>
    </source>
</evidence>
<accession>A0A1I7SY65</accession>
<dbReference type="AlphaFoldDB" id="A0A1I7SY65"/>
<evidence type="ECO:0000313" key="2">
    <source>
        <dbReference type="Proteomes" id="UP000095282"/>
    </source>
</evidence>
<feature type="coiled-coil region" evidence="1">
    <location>
        <begin position="35"/>
        <end position="109"/>
    </location>
</feature>
<keyword evidence="1" id="KW-0175">Coiled coil</keyword>
<name>A0A1I7SY65_9PELO</name>
<dbReference type="Proteomes" id="UP000095282">
    <property type="component" value="Unplaced"/>
</dbReference>
<protein>
    <submittedName>
        <fullName evidence="3">Uncharacterized protein</fullName>
    </submittedName>
</protein>
<dbReference type="WBParaSite" id="Csp11.Scaffold282.g719.t1">
    <property type="protein sequence ID" value="Csp11.Scaffold282.g719.t1"/>
    <property type="gene ID" value="Csp11.Scaffold282.g719"/>
</dbReference>
<organism evidence="2 3">
    <name type="scientific">Caenorhabditis tropicalis</name>
    <dbReference type="NCBI Taxonomy" id="1561998"/>
    <lineage>
        <taxon>Eukaryota</taxon>
        <taxon>Metazoa</taxon>
        <taxon>Ecdysozoa</taxon>
        <taxon>Nematoda</taxon>
        <taxon>Chromadorea</taxon>
        <taxon>Rhabditida</taxon>
        <taxon>Rhabditina</taxon>
        <taxon>Rhabditomorpha</taxon>
        <taxon>Rhabditoidea</taxon>
        <taxon>Rhabditidae</taxon>
        <taxon>Peloderinae</taxon>
        <taxon>Caenorhabditis</taxon>
    </lineage>
</organism>
<keyword evidence="2" id="KW-1185">Reference proteome</keyword>